<evidence type="ECO:0000313" key="2">
    <source>
        <dbReference type="EMBL" id="KIN05351.1"/>
    </source>
</evidence>
<dbReference type="InParanoid" id="A0A0C3HAS6"/>
<feature type="chain" id="PRO_5002165325" evidence="1">
    <location>
        <begin position="20"/>
        <end position="138"/>
    </location>
</feature>
<keyword evidence="1" id="KW-0732">Signal</keyword>
<dbReference type="EMBL" id="KN832872">
    <property type="protein sequence ID" value="KIN05351.1"/>
    <property type="molecule type" value="Genomic_DNA"/>
</dbReference>
<dbReference type="Proteomes" id="UP000054321">
    <property type="component" value="Unassembled WGS sequence"/>
</dbReference>
<sequence>MFKSTLVLFLAVSLPFSSAVPTENVVPPSVSLGSSKNITSDELITPDGITQDPAVYLTLYGTTSCSGGYLTDTYPDATCVTIYNTDSLDIWDFYGDCRFVRVFSGSNCDGVYADLGIVDKCWYLESVAESGYVVGHYM</sequence>
<evidence type="ECO:0000313" key="3">
    <source>
        <dbReference type="Proteomes" id="UP000054321"/>
    </source>
</evidence>
<accession>A0A0C3HAS6</accession>
<name>A0A0C3HAS6_OIDMZ</name>
<proteinExistence type="predicted"/>
<reference evidence="3" key="2">
    <citation type="submission" date="2015-01" db="EMBL/GenBank/DDBJ databases">
        <title>Evolutionary Origins and Diversification of the Mycorrhizal Mutualists.</title>
        <authorList>
            <consortium name="DOE Joint Genome Institute"/>
            <consortium name="Mycorrhizal Genomics Consortium"/>
            <person name="Kohler A."/>
            <person name="Kuo A."/>
            <person name="Nagy L.G."/>
            <person name="Floudas D."/>
            <person name="Copeland A."/>
            <person name="Barry K.W."/>
            <person name="Cichocki N."/>
            <person name="Veneault-Fourrey C."/>
            <person name="LaButti K."/>
            <person name="Lindquist E.A."/>
            <person name="Lipzen A."/>
            <person name="Lundell T."/>
            <person name="Morin E."/>
            <person name="Murat C."/>
            <person name="Riley R."/>
            <person name="Ohm R."/>
            <person name="Sun H."/>
            <person name="Tunlid A."/>
            <person name="Henrissat B."/>
            <person name="Grigoriev I.V."/>
            <person name="Hibbett D.S."/>
            <person name="Martin F."/>
        </authorList>
    </citation>
    <scope>NUCLEOTIDE SEQUENCE [LARGE SCALE GENOMIC DNA]</scope>
    <source>
        <strain evidence="3">Zn</strain>
    </source>
</reference>
<feature type="signal peptide" evidence="1">
    <location>
        <begin position="1"/>
        <end position="19"/>
    </location>
</feature>
<gene>
    <name evidence="2" type="ORF">OIDMADRAFT_25912</name>
</gene>
<dbReference type="HOGENOM" id="CLU_1993263_0_0_1"/>
<organism evidence="2 3">
    <name type="scientific">Oidiodendron maius (strain Zn)</name>
    <dbReference type="NCBI Taxonomy" id="913774"/>
    <lineage>
        <taxon>Eukaryota</taxon>
        <taxon>Fungi</taxon>
        <taxon>Dikarya</taxon>
        <taxon>Ascomycota</taxon>
        <taxon>Pezizomycotina</taxon>
        <taxon>Leotiomycetes</taxon>
        <taxon>Leotiomycetes incertae sedis</taxon>
        <taxon>Myxotrichaceae</taxon>
        <taxon>Oidiodendron</taxon>
    </lineage>
</organism>
<protein>
    <submittedName>
        <fullName evidence="2">Uncharacterized protein</fullName>
    </submittedName>
</protein>
<reference evidence="2 3" key="1">
    <citation type="submission" date="2014-04" db="EMBL/GenBank/DDBJ databases">
        <authorList>
            <consortium name="DOE Joint Genome Institute"/>
            <person name="Kuo A."/>
            <person name="Martino E."/>
            <person name="Perotto S."/>
            <person name="Kohler A."/>
            <person name="Nagy L.G."/>
            <person name="Floudas D."/>
            <person name="Copeland A."/>
            <person name="Barry K.W."/>
            <person name="Cichocki N."/>
            <person name="Veneault-Fourrey C."/>
            <person name="LaButti K."/>
            <person name="Lindquist E.A."/>
            <person name="Lipzen A."/>
            <person name="Lundell T."/>
            <person name="Morin E."/>
            <person name="Murat C."/>
            <person name="Sun H."/>
            <person name="Tunlid A."/>
            <person name="Henrissat B."/>
            <person name="Grigoriev I.V."/>
            <person name="Hibbett D.S."/>
            <person name="Martin F."/>
            <person name="Nordberg H.P."/>
            <person name="Cantor M.N."/>
            <person name="Hua S.X."/>
        </authorList>
    </citation>
    <scope>NUCLEOTIDE SEQUENCE [LARGE SCALE GENOMIC DNA]</scope>
    <source>
        <strain evidence="2 3">Zn</strain>
    </source>
</reference>
<keyword evidence="3" id="KW-1185">Reference proteome</keyword>
<evidence type="ECO:0000256" key="1">
    <source>
        <dbReference type="SAM" id="SignalP"/>
    </source>
</evidence>
<dbReference type="AlphaFoldDB" id="A0A0C3HAS6"/>